<keyword evidence="5 7" id="KW-1133">Transmembrane helix</keyword>
<dbReference type="PANTHER" id="PTHR48020:SF40">
    <property type="entry name" value="MAJOR FACILITATOR SUPERFAMILY (MFS) PROFILE DOMAIN-CONTAINING PROTEIN"/>
    <property type="match status" value="1"/>
</dbReference>
<organism evidence="9 10">
    <name type="scientific">Colletotrichum nymphaeae SA-01</name>
    <dbReference type="NCBI Taxonomy" id="1460502"/>
    <lineage>
        <taxon>Eukaryota</taxon>
        <taxon>Fungi</taxon>
        <taxon>Dikarya</taxon>
        <taxon>Ascomycota</taxon>
        <taxon>Pezizomycotina</taxon>
        <taxon>Sordariomycetes</taxon>
        <taxon>Hypocreomycetidae</taxon>
        <taxon>Glomerellales</taxon>
        <taxon>Glomerellaceae</taxon>
        <taxon>Colletotrichum</taxon>
        <taxon>Colletotrichum acutatum species complex</taxon>
    </lineage>
</organism>
<dbReference type="Proteomes" id="UP000070054">
    <property type="component" value="Unassembled WGS sequence"/>
</dbReference>
<reference evidence="9 10" key="1">
    <citation type="submission" date="2014-02" db="EMBL/GenBank/DDBJ databases">
        <title>The genome sequence of Colletotrichum nymphaeae SA-01.</title>
        <authorList>
            <person name="Baroncelli R."/>
            <person name="Thon M.R."/>
        </authorList>
    </citation>
    <scope>NUCLEOTIDE SEQUENCE [LARGE SCALE GENOMIC DNA]</scope>
    <source>
        <strain evidence="9 10">SA-01</strain>
    </source>
</reference>
<evidence type="ECO:0000256" key="5">
    <source>
        <dbReference type="ARBA" id="ARBA00022989"/>
    </source>
</evidence>
<dbReference type="PRINTS" id="PR00171">
    <property type="entry name" value="SUGRTRNSPORT"/>
</dbReference>
<dbReference type="AlphaFoldDB" id="A0A135UJI6"/>
<feature type="transmembrane region" description="Helical" evidence="7">
    <location>
        <begin position="300"/>
        <end position="322"/>
    </location>
</feature>
<dbReference type="InterPro" id="IPR005828">
    <property type="entry name" value="MFS_sugar_transport-like"/>
</dbReference>
<proteinExistence type="inferred from homology"/>
<dbReference type="GO" id="GO:0016020">
    <property type="term" value="C:membrane"/>
    <property type="evidence" value="ECO:0007669"/>
    <property type="project" value="UniProtKB-SubCell"/>
</dbReference>
<feature type="transmembrane region" description="Helical" evidence="7">
    <location>
        <begin position="554"/>
        <end position="577"/>
    </location>
</feature>
<evidence type="ECO:0000256" key="3">
    <source>
        <dbReference type="ARBA" id="ARBA00022448"/>
    </source>
</evidence>
<keyword evidence="3" id="KW-0813">Transport</keyword>
<dbReference type="SUPFAM" id="SSF103473">
    <property type="entry name" value="MFS general substrate transporter"/>
    <property type="match status" value="1"/>
</dbReference>
<evidence type="ECO:0000256" key="4">
    <source>
        <dbReference type="ARBA" id="ARBA00022692"/>
    </source>
</evidence>
<dbReference type="PROSITE" id="PS00217">
    <property type="entry name" value="SUGAR_TRANSPORT_2"/>
    <property type="match status" value="1"/>
</dbReference>
<feature type="transmembrane region" description="Helical" evidence="7">
    <location>
        <begin position="422"/>
        <end position="444"/>
    </location>
</feature>
<evidence type="ECO:0000256" key="2">
    <source>
        <dbReference type="ARBA" id="ARBA00010992"/>
    </source>
</evidence>
<dbReference type="Gene3D" id="1.20.1250.20">
    <property type="entry name" value="MFS general substrate transporter like domains"/>
    <property type="match status" value="1"/>
</dbReference>
<name>A0A135UJI6_9PEZI</name>
<comment type="caution">
    <text evidence="9">The sequence shown here is derived from an EMBL/GenBank/DDBJ whole genome shotgun (WGS) entry which is preliminary data.</text>
</comment>
<feature type="transmembrane region" description="Helical" evidence="7">
    <location>
        <begin position="152"/>
        <end position="174"/>
    </location>
</feature>
<feature type="transmembrane region" description="Helical" evidence="7">
    <location>
        <begin position="490"/>
        <end position="510"/>
    </location>
</feature>
<dbReference type="InterPro" id="IPR050814">
    <property type="entry name" value="Myo-inositol_Transporter"/>
</dbReference>
<protein>
    <recommendedName>
        <fullName evidence="8">Major facilitator superfamily (MFS) profile domain-containing protein</fullName>
    </recommendedName>
</protein>
<dbReference type="InterPro" id="IPR005829">
    <property type="entry name" value="Sugar_transporter_CS"/>
</dbReference>
<dbReference type="InterPro" id="IPR020846">
    <property type="entry name" value="MFS_dom"/>
</dbReference>
<evidence type="ECO:0000256" key="7">
    <source>
        <dbReference type="SAM" id="Phobius"/>
    </source>
</evidence>
<feature type="transmembrane region" description="Helical" evidence="7">
    <location>
        <begin position="583"/>
        <end position="605"/>
    </location>
</feature>
<dbReference type="OrthoDB" id="6339427at2759"/>
<accession>A0A135UJI6</accession>
<gene>
    <name evidence="9" type="ORF">CNYM01_00003</name>
</gene>
<dbReference type="GO" id="GO:0015798">
    <property type="term" value="P:myo-inositol transport"/>
    <property type="evidence" value="ECO:0007669"/>
    <property type="project" value="UniProtKB-ARBA"/>
</dbReference>
<comment type="similarity">
    <text evidence="2">Belongs to the major facilitator superfamily. Sugar transporter (TC 2.A.1.1) family.</text>
</comment>
<evidence type="ECO:0000313" key="9">
    <source>
        <dbReference type="EMBL" id="KXH60526.1"/>
    </source>
</evidence>
<evidence type="ECO:0000256" key="6">
    <source>
        <dbReference type="ARBA" id="ARBA00023136"/>
    </source>
</evidence>
<feature type="transmembrane region" description="Helical" evidence="7">
    <location>
        <begin position="259"/>
        <end position="280"/>
    </location>
</feature>
<feature type="domain" description="Major facilitator superfamily (MFS) profile" evidence="8">
    <location>
        <begin position="111"/>
        <end position="609"/>
    </location>
</feature>
<dbReference type="GO" id="GO:0022857">
    <property type="term" value="F:transmembrane transporter activity"/>
    <property type="evidence" value="ECO:0007669"/>
    <property type="project" value="InterPro"/>
</dbReference>
<keyword evidence="10" id="KW-1185">Reference proteome</keyword>
<evidence type="ECO:0000313" key="10">
    <source>
        <dbReference type="Proteomes" id="UP000070054"/>
    </source>
</evidence>
<dbReference type="EMBL" id="JEMN01000491">
    <property type="protein sequence ID" value="KXH60526.1"/>
    <property type="molecule type" value="Genomic_DNA"/>
</dbReference>
<dbReference type="InterPro" id="IPR036259">
    <property type="entry name" value="MFS_trans_sf"/>
</dbReference>
<dbReference type="Pfam" id="PF00083">
    <property type="entry name" value="Sugar_tr"/>
    <property type="match status" value="1"/>
</dbReference>
<keyword evidence="4 7" id="KW-0812">Transmembrane</keyword>
<sequence>MTEPMASSTSIADRFRAQVSRRHINTEAVIEGPLVHLDDNELEEDVRQFAENLPGIPFQRILRAAQVSKEIRAYTDEGLQDSLPIKLKPKERIALKAERDKAFSQSGMTVIVVTVALAALLQGHVQASINAGSIYARVLQDKVSGRTDRNDLVWQLGGMNSAPFLAAAILGAPISLPLNYWMGRRGAIAVAAALIFASSLASGFVHTWQQLLGVRIINGLGMGIKAVSTPILASETAIDQWRGSSILMWQLCDIAYGRVAFGIMLGNAINLMLAGAVGALDFPPEPKDSTASLDVKGDLALRLILAAPMVPAIFTLIALAYCMESPRFYMQKNTPNYRPMRAYEILSKVRNTELQALRDIYLIHMNVEYEEAQNLPETTHKSGVSTENQKQGLTFAKHMSFALSDAYRQYSHLLTTPRLRNAVWSTCIVALAQQLCGINVFAFYSNNFFIKGDPSPRNAMLYSLGFGAINFLFGLLAIRSIDVFGRRRWLLATLPLMCILLAAAAISFLIPKGPIQIGIVALFIFLFAAVYSPGLGPIPFTLASESFPLSQREAGCSAAISVNLFFAGILTIVFPAVNEALKPYGTLALFAGLNLVAFALVFFLVEETKQVSLEELSLIYAVPKKNFVRFQLREHLPYLVKRYLTRTWSGGDPPNFYTKVIDGSYSQEMGPMRRDASTDE</sequence>
<feature type="transmembrane region" description="Helical" evidence="7">
    <location>
        <begin position="516"/>
        <end position="542"/>
    </location>
</feature>
<evidence type="ECO:0000259" key="8">
    <source>
        <dbReference type="PROSITE" id="PS50850"/>
    </source>
</evidence>
<dbReference type="InterPro" id="IPR003663">
    <property type="entry name" value="Sugar/inositol_transpt"/>
</dbReference>
<dbReference type="PROSITE" id="PS00216">
    <property type="entry name" value="SUGAR_TRANSPORT_1"/>
    <property type="match status" value="1"/>
</dbReference>
<evidence type="ECO:0000256" key="1">
    <source>
        <dbReference type="ARBA" id="ARBA00004141"/>
    </source>
</evidence>
<feature type="transmembrane region" description="Helical" evidence="7">
    <location>
        <begin position="459"/>
        <end position="478"/>
    </location>
</feature>
<comment type="subcellular location">
    <subcellularLocation>
        <location evidence="1">Membrane</location>
        <topology evidence="1">Multi-pass membrane protein</topology>
    </subcellularLocation>
</comment>
<dbReference type="GO" id="GO:0015791">
    <property type="term" value="P:polyol transmembrane transport"/>
    <property type="evidence" value="ECO:0007669"/>
    <property type="project" value="UniProtKB-ARBA"/>
</dbReference>
<dbReference type="PANTHER" id="PTHR48020">
    <property type="entry name" value="PROTON MYO-INOSITOL COTRANSPORTER"/>
    <property type="match status" value="1"/>
</dbReference>
<keyword evidence="6 7" id="KW-0472">Membrane</keyword>
<dbReference type="PROSITE" id="PS50850">
    <property type="entry name" value="MFS"/>
    <property type="match status" value="1"/>
</dbReference>
<feature type="transmembrane region" description="Helical" evidence="7">
    <location>
        <begin position="186"/>
        <end position="204"/>
    </location>
</feature>